<evidence type="ECO:0000313" key="2">
    <source>
        <dbReference type="EMBL" id="SEC63483.1"/>
    </source>
</evidence>
<dbReference type="RefSeq" id="WP_070028566.1">
    <property type="nucleotide sequence ID" value="NZ_FNTD01000004.1"/>
</dbReference>
<protein>
    <submittedName>
        <fullName evidence="2">Uncharacterized protein</fullName>
    </submittedName>
</protein>
<feature type="compositionally biased region" description="Basic residues" evidence="1">
    <location>
        <begin position="51"/>
        <end position="60"/>
    </location>
</feature>
<dbReference type="Proteomes" id="UP000182375">
    <property type="component" value="Unassembled WGS sequence"/>
</dbReference>
<evidence type="ECO:0000256" key="1">
    <source>
        <dbReference type="SAM" id="MobiDB-lite"/>
    </source>
</evidence>
<sequence>MAKNKNRKQGGSQNRAAQQAGHAQEQTQHTAESHESPVSHIQGSSGDTGRGRKQKSFGHN</sequence>
<accession>A0A1H4U404</accession>
<reference evidence="2 3" key="1">
    <citation type="submission" date="2016-10" db="EMBL/GenBank/DDBJ databases">
        <authorList>
            <person name="de Groot N.N."/>
        </authorList>
    </citation>
    <scope>NUCLEOTIDE SEQUENCE [LARGE SCALE GENOMIC DNA]</scope>
    <source>
        <strain evidence="2 3">DSM 40306</strain>
    </source>
</reference>
<dbReference type="AlphaFoldDB" id="A0A1H4U404"/>
<name>A0A1H4U404_9ACTN</name>
<evidence type="ECO:0000313" key="3">
    <source>
        <dbReference type="Proteomes" id="UP000182375"/>
    </source>
</evidence>
<organism evidence="2 3">
    <name type="scientific">Streptomyces misionensis</name>
    <dbReference type="NCBI Taxonomy" id="67331"/>
    <lineage>
        <taxon>Bacteria</taxon>
        <taxon>Bacillati</taxon>
        <taxon>Actinomycetota</taxon>
        <taxon>Actinomycetes</taxon>
        <taxon>Kitasatosporales</taxon>
        <taxon>Streptomycetaceae</taxon>
        <taxon>Streptomyces</taxon>
    </lineage>
</organism>
<dbReference type="GeneID" id="95511656"/>
<gene>
    <name evidence="2" type="ORF">SAMN04490357_2489</name>
</gene>
<dbReference type="EMBL" id="FNTD01000004">
    <property type="protein sequence ID" value="SEC63483.1"/>
    <property type="molecule type" value="Genomic_DNA"/>
</dbReference>
<proteinExistence type="predicted"/>
<dbReference type="STRING" id="67331.SAMN04490357_2489"/>
<feature type="region of interest" description="Disordered" evidence="1">
    <location>
        <begin position="1"/>
        <end position="60"/>
    </location>
</feature>